<dbReference type="InterPro" id="IPR038109">
    <property type="entry name" value="DNA_bind_recomb_sf"/>
</dbReference>
<dbReference type="Proteomes" id="UP000007842">
    <property type="component" value="Chromosome"/>
</dbReference>
<organism evidence="3 4">
    <name type="scientific">Streptantibioticus cattleyicolor (strain ATCC 35852 / DSM 46488 / JCM 4925 / NBRC 14057 / NRRL 8057)</name>
    <name type="common">Streptomyces cattleya</name>
    <dbReference type="NCBI Taxonomy" id="1003195"/>
    <lineage>
        <taxon>Bacteria</taxon>
        <taxon>Bacillati</taxon>
        <taxon>Actinomycetota</taxon>
        <taxon>Actinomycetes</taxon>
        <taxon>Kitasatosporales</taxon>
        <taxon>Streptomycetaceae</taxon>
        <taxon>Streptantibioticus</taxon>
    </lineage>
</organism>
<dbReference type="GO" id="GO:0000150">
    <property type="term" value="F:DNA strand exchange activity"/>
    <property type="evidence" value="ECO:0007669"/>
    <property type="project" value="InterPro"/>
</dbReference>
<dbReference type="HOGENOM" id="CLU_493404_0_0_11"/>
<dbReference type="InterPro" id="IPR011109">
    <property type="entry name" value="DNA_bind_recombinase_dom"/>
</dbReference>
<evidence type="ECO:0000256" key="1">
    <source>
        <dbReference type="SAM" id="MobiDB-lite"/>
    </source>
</evidence>
<name>F8JS49_STREN</name>
<evidence type="ECO:0000259" key="2">
    <source>
        <dbReference type="PROSITE" id="PS51737"/>
    </source>
</evidence>
<dbReference type="PROSITE" id="PS51737">
    <property type="entry name" value="RECOMBINASE_DNA_BIND"/>
    <property type="match status" value="1"/>
</dbReference>
<accession>G8WQ98</accession>
<feature type="domain" description="Recombinase" evidence="2">
    <location>
        <begin position="142"/>
        <end position="289"/>
    </location>
</feature>
<keyword evidence="4" id="KW-1185">Reference proteome</keyword>
<dbReference type="InterPro" id="IPR050639">
    <property type="entry name" value="SSR_resolvase"/>
</dbReference>
<sequence>MIVAHFYDVESGRKDLDQRGHGTAHERFNVPIPRDGGIADLLREAKAPDRRFAAVICESIERVARRTYFGTKIEYELESSGVALCAADEPILTNPKAKRATPTLTRRVKQAVSEWYVLQMLELSWDGFVEHTKQGWNIGKPPYGYVADKVPHPVPARRAEGRTKHRLVADPVRGPVVTEIFCLRALAKLSYRAITERLSLDPHRYPPPEPTRRDAAVGQWTESAVRGILENPKYTGYQVWNRRARKKGNRANPMSDWVWSPQPTHEPLVTREMFAAASPIAKLRQGSRPGAQPNRHPQTKRTYLLRSYVICALCGRRMFGQKPQRAVLLRLPAPTSPPPPRTLVPHPPQECLDRRESPHRRRPRLLRHPHLRTTKTRTPRRPTGEEHAGPRARHRRTDPGAAQADRPTDGKADTPHGRAGRHRRREPRDHRGLPEGHPGTLRHPGTRQDQTPEATRRPGSHPVACRRHRRRASRLPARTRQGTRLADRRSPARAVRRLPARSPLQPRTGRGAAASNDQRRYRRDPRGPHEALGPRLGGSPGGNGSVPCRHGT</sequence>
<dbReference type="Pfam" id="PF07508">
    <property type="entry name" value="Recombinase"/>
    <property type="match status" value="1"/>
</dbReference>
<dbReference type="Gene3D" id="3.90.1750.20">
    <property type="entry name" value="Putative Large Serine Recombinase, Chain B, Domain 2"/>
    <property type="match status" value="1"/>
</dbReference>
<feature type="compositionally biased region" description="Basic residues" evidence="1">
    <location>
        <begin position="357"/>
        <end position="380"/>
    </location>
</feature>
<feature type="region of interest" description="Disordered" evidence="1">
    <location>
        <begin position="330"/>
        <end position="552"/>
    </location>
</feature>
<feature type="compositionally biased region" description="Basic and acidic residues" evidence="1">
    <location>
        <begin position="406"/>
        <end position="416"/>
    </location>
</feature>
<dbReference type="AlphaFoldDB" id="F8JS49"/>
<dbReference type="PANTHER" id="PTHR30461:SF23">
    <property type="entry name" value="DNA RECOMBINASE-RELATED"/>
    <property type="match status" value="1"/>
</dbReference>
<dbReference type="STRING" id="1003195.SCATT_17870"/>
<reference evidence="4" key="1">
    <citation type="submission" date="2011-12" db="EMBL/GenBank/DDBJ databases">
        <title>Complete genome sequence of Streptomyces cattleya strain DSM 46488.</title>
        <authorList>
            <person name="Ou H.-Y."/>
            <person name="Li P."/>
            <person name="Zhao C."/>
            <person name="O'Hagan D."/>
            <person name="Deng Z."/>
        </authorList>
    </citation>
    <scope>NUCLEOTIDE SEQUENCE [LARGE SCALE GENOMIC DNA]</scope>
    <source>
        <strain evidence="4">ATCC 35852 / DSM 46488 / JCM 4925 / NBRC 14057 / NRRL 8057</strain>
    </source>
</reference>
<feature type="compositionally biased region" description="Pro residues" evidence="1">
    <location>
        <begin position="334"/>
        <end position="348"/>
    </location>
</feature>
<dbReference type="GO" id="GO:0003677">
    <property type="term" value="F:DNA binding"/>
    <property type="evidence" value="ECO:0007669"/>
    <property type="project" value="InterPro"/>
</dbReference>
<feature type="compositionally biased region" description="Basic residues" evidence="1">
    <location>
        <begin position="464"/>
        <end position="473"/>
    </location>
</feature>
<evidence type="ECO:0000313" key="3">
    <source>
        <dbReference type="EMBL" id="AEW94158.1"/>
    </source>
</evidence>
<dbReference type="OrthoDB" id="3372479at2"/>
<protein>
    <submittedName>
        <fullName evidence="3">Recombinase</fullName>
    </submittedName>
</protein>
<feature type="compositionally biased region" description="Gly residues" evidence="1">
    <location>
        <begin position="535"/>
        <end position="544"/>
    </location>
</feature>
<accession>F8JS49</accession>
<dbReference type="EMBL" id="CP003219">
    <property type="protein sequence ID" value="AEW94158.1"/>
    <property type="molecule type" value="Genomic_DNA"/>
</dbReference>
<dbReference type="PANTHER" id="PTHR30461">
    <property type="entry name" value="DNA-INVERTASE FROM LAMBDOID PROPHAGE"/>
    <property type="match status" value="1"/>
</dbReference>
<gene>
    <name evidence="3" type="ordered locus">SCATT_17870</name>
</gene>
<proteinExistence type="predicted"/>
<dbReference type="KEGG" id="sct:SCAT_1793"/>
<dbReference type="eggNOG" id="COG1961">
    <property type="taxonomic scope" value="Bacteria"/>
</dbReference>
<dbReference type="KEGG" id="scy:SCATT_17870"/>
<dbReference type="PATRIC" id="fig|1003195.29.peg.1794"/>
<evidence type="ECO:0000313" key="4">
    <source>
        <dbReference type="Proteomes" id="UP000007842"/>
    </source>
</evidence>